<sequence>MSRGFLTVYAGPMFAGKSAYLIEAAAHADNVLCLAPAFDVRSGQRLHSRTGVSRPARSIEEWPQDARDFSDIVIDESHFLVSPYYRGDVVADILSARDGGLNIVAGGLDTDYHQEAFPVMTRLMAAADRTVMLQARCHACGAPARWTAKKRETGHVLETGDADLYEARCDAHWTLPE</sequence>
<dbReference type="AlphaFoldDB" id="A0A1D8USA4"/>
<dbReference type="EC" id="2.7.1.21" evidence="2 10"/>
<organism evidence="12 13">
    <name type="scientific">Kozakia baliensis</name>
    <dbReference type="NCBI Taxonomy" id="153496"/>
    <lineage>
        <taxon>Bacteria</taxon>
        <taxon>Pseudomonadati</taxon>
        <taxon>Pseudomonadota</taxon>
        <taxon>Alphaproteobacteria</taxon>
        <taxon>Acetobacterales</taxon>
        <taxon>Acetobacteraceae</taxon>
        <taxon>Kozakia</taxon>
    </lineage>
</organism>
<dbReference type="SUPFAM" id="SSF52540">
    <property type="entry name" value="P-loop containing nucleoside triphosphate hydrolases"/>
    <property type="match status" value="1"/>
</dbReference>
<dbReference type="GO" id="GO:0046104">
    <property type="term" value="P:thymidine metabolic process"/>
    <property type="evidence" value="ECO:0007669"/>
    <property type="project" value="TreeGrafter"/>
</dbReference>
<evidence type="ECO:0000256" key="2">
    <source>
        <dbReference type="ARBA" id="ARBA00012118"/>
    </source>
</evidence>
<dbReference type="Gene3D" id="3.40.50.300">
    <property type="entry name" value="P-loop containing nucleotide triphosphate hydrolases"/>
    <property type="match status" value="1"/>
</dbReference>
<dbReference type="GO" id="GO:0071897">
    <property type="term" value="P:DNA biosynthetic process"/>
    <property type="evidence" value="ECO:0007669"/>
    <property type="project" value="UniProtKB-KW"/>
</dbReference>
<dbReference type="InterPro" id="IPR027417">
    <property type="entry name" value="P-loop_NTPase"/>
</dbReference>
<protein>
    <recommendedName>
        <fullName evidence="2 10">Thymidine kinase</fullName>
        <ecNumber evidence="2 10">2.7.1.21</ecNumber>
    </recommendedName>
</protein>
<dbReference type="GO" id="GO:0005524">
    <property type="term" value="F:ATP binding"/>
    <property type="evidence" value="ECO:0007669"/>
    <property type="project" value="UniProtKB-KW"/>
</dbReference>
<evidence type="ECO:0000256" key="3">
    <source>
        <dbReference type="ARBA" id="ARBA00022634"/>
    </source>
</evidence>
<dbReference type="GO" id="GO:0004797">
    <property type="term" value="F:thymidine kinase activity"/>
    <property type="evidence" value="ECO:0007669"/>
    <property type="project" value="UniProtKB-EC"/>
</dbReference>
<proteinExistence type="inferred from homology"/>
<keyword evidence="4 10" id="KW-0808">Transferase</keyword>
<dbReference type="KEGG" id="kba:A0U89_04585"/>
<comment type="similarity">
    <text evidence="1 11">Belongs to the thymidine kinase family.</text>
</comment>
<feature type="binding site" evidence="9">
    <location>
        <position position="165"/>
    </location>
    <ligand>
        <name>substrate</name>
    </ligand>
</feature>
<evidence type="ECO:0000313" key="13">
    <source>
        <dbReference type="Proteomes" id="UP000179145"/>
    </source>
</evidence>
<dbReference type="eggNOG" id="COG1435">
    <property type="taxonomic scope" value="Bacteria"/>
</dbReference>
<dbReference type="STRING" id="153496.A0U89_04585"/>
<evidence type="ECO:0000256" key="4">
    <source>
        <dbReference type="ARBA" id="ARBA00022679"/>
    </source>
</evidence>
<dbReference type="InterPro" id="IPR001267">
    <property type="entry name" value="Thymidine_kinase"/>
</dbReference>
<keyword evidence="13" id="KW-1185">Reference proteome</keyword>
<dbReference type="RefSeq" id="WP_070402270.1">
    <property type="nucleotide sequence ID" value="NZ_BJVW01000002.1"/>
</dbReference>
<evidence type="ECO:0000256" key="7">
    <source>
        <dbReference type="ARBA" id="ARBA00022840"/>
    </source>
</evidence>
<gene>
    <name evidence="12" type="ORF">A0U89_04585</name>
</gene>
<feature type="active site" description="Proton acceptor" evidence="8">
    <location>
        <position position="76"/>
    </location>
</feature>
<dbReference type="GO" id="GO:0005829">
    <property type="term" value="C:cytosol"/>
    <property type="evidence" value="ECO:0007669"/>
    <property type="project" value="TreeGrafter"/>
</dbReference>
<dbReference type="Proteomes" id="UP000179145">
    <property type="component" value="Chromosome"/>
</dbReference>
<evidence type="ECO:0000313" key="12">
    <source>
        <dbReference type="EMBL" id="AOX16518.1"/>
    </source>
</evidence>
<dbReference type="Gene3D" id="3.30.60.20">
    <property type="match status" value="1"/>
</dbReference>
<dbReference type="EMBL" id="CP014674">
    <property type="protein sequence ID" value="AOX16518.1"/>
    <property type="molecule type" value="Genomic_DNA"/>
</dbReference>
<evidence type="ECO:0000256" key="11">
    <source>
        <dbReference type="RuleBase" id="RU004165"/>
    </source>
</evidence>
<name>A0A1D8USA4_9PROT</name>
<evidence type="ECO:0000256" key="5">
    <source>
        <dbReference type="ARBA" id="ARBA00022741"/>
    </source>
</evidence>
<reference evidence="12 13" key="1">
    <citation type="journal article" date="2016" name="Microb. Cell Fact.">
        <title>Dissection of exopolysaccharide biosynthesis in Kozakia baliensis.</title>
        <authorList>
            <person name="Brandt J.U."/>
            <person name="Jakob F."/>
            <person name="Behr J."/>
            <person name="Geissler A.J."/>
            <person name="Vogel R.F."/>
        </authorList>
    </citation>
    <scope>NUCLEOTIDE SEQUENCE [LARGE SCALE GENOMIC DNA]</scope>
    <source>
        <strain evidence="12 13">DSM 14400</strain>
    </source>
</reference>
<dbReference type="PANTHER" id="PTHR11441">
    <property type="entry name" value="THYMIDINE KINASE"/>
    <property type="match status" value="1"/>
</dbReference>
<dbReference type="PIRSF" id="PIRSF035805">
    <property type="entry name" value="TK_cell"/>
    <property type="match status" value="1"/>
</dbReference>
<evidence type="ECO:0000256" key="10">
    <source>
        <dbReference type="RuleBase" id="RU000544"/>
    </source>
</evidence>
<dbReference type="SUPFAM" id="SSF57716">
    <property type="entry name" value="Glucocorticoid receptor-like (DNA-binding domain)"/>
    <property type="match status" value="1"/>
</dbReference>
<dbReference type="OrthoDB" id="9781579at2"/>
<dbReference type="PANTHER" id="PTHR11441:SF0">
    <property type="entry name" value="THYMIDINE KINASE, CYTOSOLIC"/>
    <property type="match status" value="1"/>
</dbReference>
<accession>A0A1D8USA4</accession>
<comment type="catalytic activity">
    <reaction evidence="10">
        <text>thymidine + ATP = dTMP + ADP + H(+)</text>
        <dbReference type="Rhea" id="RHEA:19129"/>
        <dbReference type="ChEBI" id="CHEBI:15378"/>
        <dbReference type="ChEBI" id="CHEBI:17748"/>
        <dbReference type="ChEBI" id="CHEBI:30616"/>
        <dbReference type="ChEBI" id="CHEBI:63528"/>
        <dbReference type="ChEBI" id="CHEBI:456216"/>
        <dbReference type="EC" id="2.7.1.21"/>
    </reaction>
</comment>
<evidence type="ECO:0000256" key="9">
    <source>
        <dbReference type="PIRSR" id="PIRSR035805-2"/>
    </source>
</evidence>
<keyword evidence="5 10" id="KW-0547">Nucleotide-binding</keyword>
<keyword evidence="7 10" id="KW-0067">ATP-binding</keyword>
<keyword evidence="3 10" id="KW-0237">DNA synthesis</keyword>
<dbReference type="Pfam" id="PF00265">
    <property type="entry name" value="TK"/>
    <property type="match status" value="1"/>
</dbReference>
<evidence type="ECO:0000256" key="8">
    <source>
        <dbReference type="PIRSR" id="PIRSR035805-1"/>
    </source>
</evidence>
<evidence type="ECO:0000256" key="1">
    <source>
        <dbReference type="ARBA" id="ARBA00007587"/>
    </source>
</evidence>
<evidence type="ECO:0000256" key="6">
    <source>
        <dbReference type="ARBA" id="ARBA00022777"/>
    </source>
</evidence>
<keyword evidence="6 10" id="KW-0418">Kinase</keyword>